<keyword evidence="2 8" id="KW-0813">Transport</keyword>
<keyword evidence="3 8" id="KW-0812">Transmembrane</keyword>
<evidence type="ECO:0000256" key="6">
    <source>
        <dbReference type="ARBA" id="ARBA00022989"/>
    </source>
</evidence>
<evidence type="ECO:0000256" key="2">
    <source>
        <dbReference type="ARBA" id="ARBA00022448"/>
    </source>
</evidence>
<feature type="transmembrane region" description="Helical" evidence="8">
    <location>
        <begin position="38"/>
        <end position="57"/>
    </location>
</feature>
<name>A0A0P8YA66_9CLOT</name>
<proteinExistence type="inferred from homology"/>
<keyword evidence="8" id="KW-1003">Cell membrane</keyword>
<organism evidence="9 10">
    <name type="scientific">Oxobacter pfennigii</name>
    <dbReference type="NCBI Taxonomy" id="36849"/>
    <lineage>
        <taxon>Bacteria</taxon>
        <taxon>Bacillati</taxon>
        <taxon>Bacillota</taxon>
        <taxon>Clostridia</taxon>
        <taxon>Eubacteriales</taxon>
        <taxon>Clostridiaceae</taxon>
        <taxon>Oxobacter</taxon>
    </lineage>
</organism>
<keyword evidence="4 8" id="KW-1278">Translocase</keyword>
<feature type="transmembrane region" description="Helical" evidence="8">
    <location>
        <begin position="69"/>
        <end position="87"/>
    </location>
</feature>
<reference evidence="9 10" key="1">
    <citation type="submission" date="2015-09" db="EMBL/GenBank/DDBJ databases">
        <title>Genome sequence of Oxobacter pfennigii DSM 3222.</title>
        <authorList>
            <person name="Poehlein A."/>
            <person name="Bengelsdorf F.R."/>
            <person name="Schiel-Bengelsdorf B."/>
            <person name="Duerre P."/>
            <person name="Daniel R."/>
        </authorList>
    </citation>
    <scope>NUCLEOTIDE SEQUENCE [LARGE SCALE GENOMIC DNA]</scope>
    <source>
        <strain evidence="9 10">DSM 3222</strain>
    </source>
</reference>
<dbReference type="NCBIfam" id="TIGR01948">
    <property type="entry name" value="rnfE"/>
    <property type="match status" value="1"/>
</dbReference>
<comment type="subunit">
    <text evidence="8">The complex is composed of six subunits: RnfA, RnfB, RnfC, RnfD, RnfE and RnfG.</text>
</comment>
<feature type="transmembrane region" description="Helical" evidence="8">
    <location>
        <begin position="167"/>
        <end position="193"/>
    </location>
</feature>
<dbReference type="GO" id="GO:0022900">
    <property type="term" value="P:electron transport chain"/>
    <property type="evidence" value="ECO:0007669"/>
    <property type="project" value="UniProtKB-UniRule"/>
</dbReference>
<comment type="similarity">
    <text evidence="8">Belongs to the NqrDE/RnfAE family.</text>
</comment>
<dbReference type="EMBL" id="LKET01000035">
    <property type="protein sequence ID" value="KPU43837.1"/>
    <property type="molecule type" value="Genomic_DNA"/>
</dbReference>
<keyword evidence="7 8" id="KW-0472">Membrane</keyword>
<keyword evidence="10" id="KW-1185">Reference proteome</keyword>
<feature type="transmembrane region" description="Helical" evidence="8">
    <location>
        <begin position="124"/>
        <end position="147"/>
    </location>
</feature>
<evidence type="ECO:0000313" key="10">
    <source>
        <dbReference type="Proteomes" id="UP000050326"/>
    </source>
</evidence>
<comment type="caution">
    <text evidence="9">The sequence shown here is derived from an EMBL/GenBank/DDBJ whole genome shotgun (WGS) entry which is preliminary data.</text>
</comment>
<dbReference type="PANTHER" id="PTHR30586">
    <property type="entry name" value="ELECTRON TRANSPORT COMPLEX PROTEIN RNFE"/>
    <property type="match status" value="1"/>
</dbReference>
<dbReference type="PATRIC" id="fig|36849.3.peg.2852"/>
<dbReference type="InterPro" id="IPR003667">
    <property type="entry name" value="NqrDE/RnfAE"/>
</dbReference>
<keyword evidence="6 8" id="KW-1133">Transmembrane helix</keyword>
<evidence type="ECO:0000256" key="3">
    <source>
        <dbReference type="ARBA" id="ARBA00022692"/>
    </source>
</evidence>
<sequence>MSVLTERIKNGILNENPIYGQVLAMCPTLAVSTSMENAVGMGIAATAVLVASNIAISAIRKLVPNKIRIPIFIVIIASFVTITQFLLQGFVPTLYKSLGIFIPLIVVNCVILGRAEAYAQKSGVIASLFDGIGMGVGFTLALMSLAIFREVLGAGTFFGMRIMPLSYQPAIIMILAPGAFFTMGIIMAGINLYRIKKAKPGEQPKLLEPGCANCTLYDSCAAASKSAE</sequence>
<dbReference type="PANTHER" id="PTHR30586:SF0">
    <property type="entry name" value="ION-TRANSLOCATING OXIDOREDUCTASE COMPLEX SUBUNIT E"/>
    <property type="match status" value="1"/>
</dbReference>
<comment type="subcellular location">
    <subcellularLocation>
        <location evidence="8">Cell membrane</location>
        <topology evidence="8">Multi-pass membrane protein</topology>
    </subcellularLocation>
    <subcellularLocation>
        <location evidence="1">Endomembrane system</location>
        <topology evidence="1">Multi-pass membrane protein</topology>
    </subcellularLocation>
</comment>
<keyword evidence="5 8" id="KW-0249">Electron transport</keyword>
<evidence type="ECO:0000256" key="4">
    <source>
        <dbReference type="ARBA" id="ARBA00022967"/>
    </source>
</evidence>
<dbReference type="InterPro" id="IPR010968">
    <property type="entry name" value="RnfE"/>
</dbReference>
<dbReference type="AlphaFoldDB" id="A0A0P8YA66"/>
<dbReference type="RefSeq" id="WP_054875718.1">
    <property type="nucleotide sequence ID" value="NZ_LKET01000035.1"/>
</dbReference>
<evidence type="ECO:0000256" key="1">
    <source>
        <dbReference type="ARBA" id="ARBA00004127"/>
    </source>
</evidence>
<dbReference type="HAMAP" id="MF_00478">
    <property type="entry name" value="RsxE_RnfE"/>
    <property type="match status" value="1"/>
</dbReference>
<dbReference type="STRING" id="36849.OXPF_26970"/>
<dbReference type="NCBIfam" id="NF009070">
    <property type="entry name" value="PRK12405.1"/>
    <property type="match status" value="1"/>
</dbReference>
<dbReference type="Pfam" id="PF02508">
    <property type="entry name" value="Rnf-Nqr"/>
    <property type="match status" value="1"/>
</dbReference>
<protein>
    <recommendedName>
        <fullName evidence="8">Ion-translocating oxidoreductase complex subunit E</fullName>
        <ecNumber evidence="8">7.-.-.-</ecNumber>
    </recommendedName>
    <alternativeName>
        <fullName evidence="8">Rnf electron transport complex subunit E</fullName>
    </alternativeName>
</protein>
<dbReference type="OrthoDB" id="9790976at2"/>
<evidence type="ECO:0000313" key="9">
    <source>
        <dbReference type="EMBL" id="KPU43837.1"/>
    </source>
</evidence>
<gene>
    <name evidence="8 9" type="primary">rnfE</name>
    <name evidence="9" type="ORF">OXPF_26970</name>
</gene>
<dbReference type="GO" id="GO:0012505">
    <property type="term" value="C:endomembrane system"/>
    <property type="evidence" value="ECO:0007669"/>
    <property type="project" value="UniProtKB-SubCell"/>
</dbReference>
<comment type="function">
    <text evidence="8">Part of a membrane-bound complex that couples electron transfer with translocation of ions across the membrane.</text>
</comment>
<dbReference type="EC" id="7.-.-.-" evidence="8"/>
<evidence type="ECO:0000256" key="8">
    <source>
        <dbReference type="HAMAP-Rule" id="MF_00478"/>
    </source>
</evidence>
<dbReference type="Proteomes" id="UP000050326">
    <property type="component" value="Unassembled WGS sequence"/>
</dbReference>
<dbReference type="GO" id="GO:0005886">
    <property type="term" value="C:plasma membrane"/>
    <property type="evidence" value="ECO:0007669"/>
    <property type="project" value="UniProtKB-SubCell"/>
</dbReference>
<accession>A0A0P8YA66</accession>
<dbReference type="PIRSF" id="PIRSF006102">
    <property type="entry name" value="NQR_DE"/>
    <property type="match status" value="1"/>
</dbReference>
<feature type="transmembrane region" description="Helical" evidence="8">
    <location>
        <begin position="93"/>
        <end position="112"/>
    </location>
</feature>
<evidence type="ECO:0000256" key="5">
    <source>
        <dbReference type="ARBA" id="ARBA00022982"/>
    </source>
</evidence>
<evidence type="ECO:0000256" key="7">
    <source>
        <dbReference type="ARBA" id="ARBA00023136"/>
    </source>
</evidence>